<name>A0AA40B642_9PEZI</name>
<sequence length="482" mass="53050">MPSPKLPIEGLPVWAHLNNVTLANVKIANIGGKGFGVVCDSHLTIEASDETLDTPALLTVPHGLVLNAEAIQEYAKEDRTFRELLDAVGHQSARGDILLFLLVQTALASRTGHSSAGVLNPWTEYIQFLPETVLLPTLWTEEERLLLRGTSLEAAVSAKISSLDSEFGSIYEASSNIPRWNEALWESGAVSFRDWILLDALYRSRCLELPRSGESLVPCIDMVNHSAAPTAYYDENAKDDVALLLRPGTSISKGDEISISYGDAKSAAEMLFSYGFIDPDSTVESLVLPLEPLQDDPLAKAKLFAFGEAPKVHVSRSNGSIVWRSPFAYFMCVNEEDGLEFRVLRETREMNVLWQGDDVTDRTAEFQTLIQSHPLSALFRLRVVAVVQERLQSQLDRAQPDAEPGTPPTSEPSSTTREACVKAALLLRNIEIMILEDTIEALEEEKTTLLADEHVVAYLGSMETAGSDLVEEEASNEEDDFS</sequence>
<protein>
    <recommendedName>
        <fullName evidence="2">SET domain-containing protein</fullName>
    </recommendedName>
</protein>
<dbReference type="EMBL" id="JAUIRO010000002">
    <property type="protein sequence ID" value="KAK0728416.1"/>
    <property type="molecule type" value="Genomic_DNA"/>
</dbReference>
<dbReference type="PANTHER" id="PTHR13271">
    <property type="entry name" value="UNCHARACTERIZED PUTATIVE METHYLTRANSFERASE"/>
    <property type="match status" value="1"/>
</dbReference>
<evidence type="ECO:0000256" key="1">
    <source>
        <dbReference type="SAM" id="MobiDB-lite"/>
    </source>
</evidence>
<dbReference type="Gene3D" id="3.90.1410.10">
    <property type="entry name" value="set domain protein methyltransferase, domain 1"/>
    <property type="match status" value="1"/>
</dbReference>
<dbReference type="PANTHER" id="PTHR13271:SF76">
    <property type="entry name" value="SET DOMAIN-CONTAINING PROTEIN 8"/>
    <property type="match status" value="1"/>
</dbReference>
<dbReference type="CDD" id="cd10527">
    <property type="entry name" value="SET_LSMT"/>
    <property type="match status" value="1"/>
</dbReference>
<dbReference type="GO" id="GO:0016279">
    <property type="term" value="F:protein-lysine N-methyltransferase activity"/>
    <property type="evidence" value="ECO:0007669"/>
    <property type="project" value="TreeGrafter"/>
</dbReference>
<evidence type="ECO:0000313" key="3">
    <source>
        <dbReference type="EMBL" id="KAK0728416.1"/>
    </source>
</evidence>
<feature type="domain" description="SET" evidence="2">
    <location>
        <begin position="23"/>
        <end position="262"/>
    </location>
</feature>
<proteinExistence type="predicted"/>
<evidence type="ECO:0000313" key="4">
    <source>
        <dbReference type="Proteomes" id="UP001172101"/>
    </source>
</evidence>
<keyword evidence="4" id="KW-1185">Reference proteome</keyword>
<feature type="region of interest" description="Disordered" evidence="1">
    <location>
        <begin position="395"/>
        <end position="417"/>
    </location>
</feature>
<dbReference type="AlphaFoldDB" id="A0AA40B642"/>
<comment type="caution">
    <text evidence="3">The sequence shown here is derived from an EMBL/GenBank/DDBJ whole genome shotgun (WGS) entry which is preliminary data.</text>
</comment>
<reference evidence="3" key="1">
    <citation type="submission" date="2023-06" db="EMBL/GenBank/DDBJ databases">
        <title>Genome-scale phylogeny and comparative genomics of the fungal order Sordariales.</title>
        <authorList>
            <consortium name="Lawrence Berkeley National Laboratory"/>
            <person name="Hensen N."/>
            <person name="Bonometti L."/>
            <person name="Westerberg I."/>
            <person name="Brannstrom I.O."/>
            <person name="Guillou S."/>
            <person name="Cros-Aarteil S."/>
            <person name="Calhoun S."/>
            <person name="Haridas S."/>
            <person name="Kuo A."/>
            <person name="Mondo S."/>
            <person name="Pangilinan J."/>
            <person name="Riley R."/>
            <person name="LaButti K."/>
            <person name="Andreopoulos B."/>
            <person name="Lipzen A."/>
            <person name="Chen C."/>
            <person name="Yanf M."/>
            <person name="Daum C."/>
            <person name="Ng V."/>
            <person name="Clum A."/>
            <person name="Steindorff A."/>
            <person name="Ohm R."/>
            <person name="Martin F."/>
            <person name="Silar P."/>
            <person name="Natvig D."/>
            <person name="Lalanne C."/>
            <person name="Gautier V."/>
            <person name="Ament-velasquez S.L."/>
            <person name="Kruys A."/>
            <person name="Hutchinson M.I."/>
            <person name="Powell A.J."/>
            <person name="Barry K."/>
            <person name="Miller A.N."/>
            <person name="Grigoriev I.V."/>
            <person name="Debuchy R."/>
            <person name="Gladieux P."/>
            <person name="Thoren M.H."/>
            <person name="Johannesson H."/>
        </authorList>
    </citation>
    <scope>NUCLEOTIDE SEQUENCE</scope>
    <source>
        <strain evidence="3">SMH2392-1A</strain>
    </source>
</reference>
<dbReference type="InterPro" id="IPR001214">
    <property type="entry name" value="SET_dom"/>
</dbReference>
<gene>
    <name evidence="3" type="ORF">B0T26DRAFT_170765</name>
</gene>
<evidence type="ECO:0000259" key="2">
    <source>
        <dbReference type="PROSITE" id="PS50280"/>
    </source>
</evidence>
<dbReference type="GeneID" id="85316831"/>
<organism evidence="3 4">
    <name type="scientific">Lasiosphaeria miniovina</name>
    <dbReference type="NCBI Taxonomy" id="1954250"/>
    <lineage>
        <taxon>Eukaryota</taxon>
        <taxon>Fungi</taxon>
        <taxon>Dikarya</taxon>
        <taxon>Ascomycota</taxon>
        <taxon>Pezizomycotina</taxon>
        <taxon>Sordariomycetes</taxon>
        <taxon>Sordariomycetidae</taxon>
        <taxon>Sordariales</taxon>
        <taxon>Lasiosphaeriaceae</taxon>
        <taxon>Lasiosphaeria</taxon>
    </lineage>
</organism>
<dbReference type="InterPro" id="IPR050600">
    <property type="entry name" value="SETD3_SETD6_MTase"/>
</dbReference>
<dbReference type="SUPFAM" id="SSF82199">
    <property type="entry name" value="SET domain"/>
    <property type="match status" value="1"/>
</dbReference>
<dbReference type="GO" id="GO:0005634">
    <property type="term" value="C:nucleus"/>
    <property type="evidence" value="ECO:0007669"/>
    <property type="project" value="TreeGrafter"/>
</dbReference>
<dbReference type="Proteomes" id="UP001172101">
    <property type="component" value="Unassembled WGS sequence"/>
</dbReference>
<dbReference type="PROSITE" id="PS50280">
    <property type="entry name" value="SET"/>
    <property type="match status" value="1"/>
</dbReference>
<accession>A0AA40B642</accession>
<dbReference type="InterPro" id="IPR046341">
    <property type="entry name" value="SET_dom_sf"/>
</dbReference>
<dbReference type="RefSeq" id="XP_060301271.1">
    <property type="nucleotide sequence ID" value="XM_060433560.1"/>
</dbReference>